<comment type="caution">
    <text evidence="1">The sequence shown here is derived from an EMBL/GenBank/DDBJ whole genome shotgun (WGS) entry which is preliminary data.</text>
</comment>
<dbReference type="EMBL" id="BGPR01001399">
    <property type="protein sequence ID" value="GBM52913.1"/>
    <property type="molecule type" value="Genomic_DNA"/>
</dbReference>
<gene>
    <name evidence="1" type="ORF">AVEN_197219_1</name>
</gene>
<dbReference type="Proteomes" id="UP000499080">
    <property type="component" value="Unassembled WGS sequence"/>
</dbReference>
<evidence type="ECO:0000313" key="1">
    <source>
        <dbReference type="EMBL" id="GBM52913.1"/>
    </source>
</evidence>
<keyword evidence="2" id="KW-1185">Reference proteome</keyword>
<evidence type="ECO:0000313" key="2">
    <source>
        <dbReference type="Proteomes" id="UP000499080"/>
    </source>
</evidence>
<accession>A0A4Y2GH36</accession>
<proteinExistence type="predicted"/>
<sequence length="118" mass="13350">MTFVKLRSYGLSFCELQPWFALFLFVRTGRIDVDRGLVNTSVVSRVMTVNSSHIKGRGWPDGVSASVHSSAGERFPNLSAVETARMFEIPPTTFRKYEARSNRGLPSHKSSEEGFMWF</sequence>
<dbReference type="AlphaFoldDB" id="A0A4Y2GH36"/>
<protein>
    <submittedName>
        <fullName evidence="1">Uncharacterized protein</fullName>
    </submittedName>
</protein>
<name>A0A4Y2GH36_ARAVE</name>
<reference evidence="1 2" key="1">
    <citation type="journal article" date="2019" name="Sci. Rep.">
        <title>Orb-weaving spider Araneus ventricosus genome elucidates the spidroin gene catalogue.</title>
        <authorList>
            <person name="Kono N."/>
            <person name="Nakamura H."/>
            <person name="Ohtoshi R."/>
            <person name="Moran D.A.P."/>
            <person name="Shinohara A."/>
            <person name="Yoshida Y."/>
            <person name="Fujiwara M."/>
            <person name="Mori M."/>
            <person name="Tomita M."/>
            <person name="Arakawa K."/>
        </authorList>
    </citation>
    <scope>NUCLEOTIDE SEQUENCE [LARGE SCALE GENOMIC DNA]</scope>
</reference>
<organism evidence="1 2">
    <name type="scientific">Araneus ventricosus</name>
    <name type="common">Orbweaver spider</name>
    <name type="synonym">Epeira ventricosa</name>
    <dbReference type="NCBI Taxonomy" id="182803"/>
    <lineage>
        <taxon>Eukaryota</taxon>
        <taxon>Metazoa</taxon>
        <taxon>Ecdysozoa</taxon>
        <taxon>Arthropoda</taxon>
        <taxon>Chelicerata</taxon>
        <taxon>Arachnida</taxon>
        <taxon>Araneae</taxon>
        <taxon>Araneomorphae</taxon>
        <taxon>Entelegynae</taxon>
        <taxon>Araneoidea</taxon>
        <taxon>Araneidae</taxon>
        <taxon>Araneus</taxon>
    </lineage>
</organism>